<keyword evidence="2" id="KW-1003">Cell membrane</keyword>
<feature type="transmembrane region" description="Helical" evidence="6">
    <location>
        <begin position="51"/>
        <end position="71"/>
    </location>
</feature>
<proteinExistence type="predicted"/>
<evidence type="ECO:0000256" key="1">
    <source>
        <dbReference type="ARBA" id="ARBA00004651"/>
    </source>
</evidence>
<keyword evidence="3 6" id="KW-0812">Transmembrane</keyword>
<dbReference type="InterPro" id="IPR005171">
    <property type="entry name" value="Cyt_c_oxidase_su4_prok"/>
</dbReference>
<dbReference type="EMBL" id="FNNJ01000001">
    <property type="protein sequence ID" value="SDW35706.1"/>
    <property type="molecule type" value="Genomic_DNA"/>
</dbReference>
<protein>
    <submittedName>
        <fullName evidence="7">Cytochrome C oxidase subunit IV</fullName>
    </submittedName>
</protein>
<dbReference type="Proteomes" id="UP000199595">
    <property type="component" value="Unassembled WGS sequence"/>
</dbReference>
<keyword evidence="4 6" id="KW-1133">Transmembrane helix</keyword>
<evidence type="ECO:0000313" key="7">
    <source>
        <dbReference type="EMBL" id="SDW35706.1"/>
    </source>
</evidence>
<dbReference type="GO" id="GO:0005886">
    <property type="term" value="C:plasma membrane"/>
    <property type="evidence" value="ECO:0007669"/>
    <property type="project" value="UniProtKB-SubCell"/>
</dbReference>
<evidence type="ECO:0000256" key="6">
    <source>
        <dbReference type="SAM" id="Phobius"/>
    </source>
</evidence>
<dbReference type="OrthoDB" id="981917at2"/>
<name>A0A1H2SVK4_9FLAO</name>
<dbReference type="AlphaFoldDB" id="A0A1H2SVK4"/>
<evidence type="ECO:0000256" key="4">
    <source>
        <dbReference type="ARBA" id="ARBA00022989"/>
    </source>
</evidence>
<dbReference type="Pfam" id="PF03626">
    <property type="entry name" value="COX4_pro"/>
    <property type="match status" value="1"/>
</dbReference>
<gene>
    <name evidence="7" type="ORF">SAMN05444411_101558</name>
</gene>
<organism evidence="7 8">
    <name type="scientific">Lutibacter oricola</name>
    <dbReference type="NCBI Taxonomy" id="762486"/>
    <lineage>
        <taxon>Bacteria</taxon>
        <taxon>Pseudomonadati</taxon>
        <taxon>Bacteroidota</taxon>
        <taxon>Flavobacteriia</taxon>
        <taxon>Flavobacteriales</taxon>
        <taxon>Flavobacteriaceae</taxon>
        <taxon>Lutibacter</taxon>
    </lineage>
</organism>
<comment type="subcellular location">
    <subcellularLocation>
        <location evidence="1">Cell membrane</location>
        <topology evidence="1">Multi-pass membrane protein</topology>
    </subcellularLocation>
</comment>
<evidence type="ECO:0000313" key="8">
    <source>
        <dbReference type="Proteomes" id="UP000199595"/>
    </source>
</evidence>
<accession>A0A1H2SVK4</accession>
<evidence type="ECO:0000256" key="2">
    <source>
        <dbReference type="ARBA" id="ARBA00022475"/>
    </source>
</evidence>
<feature type="transmembrane region" description="Helical" evidence="6">
    <location>
        <begin position="83"/>
        <end position="106"/>
    </location>
</feature>
<evidence type="ECO:0000256" key="3">
    <source>
        <dbReference type="ARBA" id="ARBA00022692"/>
    </source>
</evidence>
<dbReference type="RefSeq" id="WP_090119458.1">
    <property type="nucleotide sequence ID" value="NZ_FNNJ01000001.1"/>
</dbReference>
<dbReference type="STRING" id="762486.SAMN05444411_101558"/>
<evidence type="ECO:0000256" key="5">
    <source>
        <dbReference type="ARBA" id="ARBA00023136"/>
    </source>
</evidence>
<sequence>MGAHAQEHTSHTKLIWKVFIILSLITIVEVAFGIWKPDFLHLTTMLGTSPLNIIFLVLTLVKAYYITWFFMHMVDEKKNMRRAVVWTGVFLICYLATLLLIEGSYIHDVLGPLTKWNY</sequence>
<reference evidence="8" key="1">
    <citation type="submission" date="2016-10" db="EMBL/GenBank/DDBJ databases">
        <authorList>
            <person name="Varghese N."/>
            <person name="Submissions S."/>
        </authorList>
    </citation>
    <scope>NUCLEOTIDE SEQUENCE [LARGE SCALE GENOMIC DNA]</scope>
    <source>
        <strain evidence="8">DSM 24956</strain>
    </source>
</reference>
<keyword evidence="8" id="KW-1185">Reference proteome</keyword>
<keyword evidence="5 6" id="KW-0472">Membrane</keyword>
<feature type="transmembrane region" description="Helical" evidence="6">
    <location>
        <begin position="14"/>
        <end position="35"/>
    </location>
</feature>